<organism evidence="2 3">
    <name type="scientific">Striga asiatica</name>
    <name type="common">Asiatic witchweed</name>
    <name type="synonym">Buchnera asiatica</name>
    <dbReference type="NCBI Taxonomy" id="4170"/>
    <lineage>
        <taxon>Eukaryota</taxon>
        <taxon>Viridiplantae</taxon>
        <taxon>Streptophyta</taxon>
        <taxon>Embryophyta</taxon>
        <taxon>Tracheophyta</taxon>
        <taxon>Spermatophyta</taxon>
        <taxon>Magnoliopsida</taxon>
        <taxon>eudicotyledons</taxon>
        <taxon>Gunneridae</taxon>
        <taxon>Pentapetalae</taxon>
        <taxon>asterids</taxon>
        <taxon>lamiids</taxon>
        <taxon>Lamiales</taxon>
        <taxon>Orobanchaceae</taxon>
        <taxon>Buchnereae</taxon>
        <taxon>Striga</taxon>
    </lineage>
</organism>
<evidence type="ECO:0000313" key="3">
    <source>
        <dbReference type="Proteomes" id="UP000325081"/>
    </source>
</evidence>
<evidence type="ECO:0000256" key="1">
    <source>
        <dbReference type="SAM" id="MobiDB-lite"/>
    </source>
</evidence>
<comment type="caution">
    <text evidence="2">The sequence shown here is derived from an EMBL/GenBank/DDBJ whole genome shotgun (WGS) entry which is preliminary data.</text>
</comment>
<name>A0A5A7PR46_STRAF</name>
<dbReference type="OrthoDB" id="737041at2759"/>
<dbReference type="EMBL" id="BKCP01004960">
    <property type="protein sequence ID" value="GER35081.1"/>
    <property type="molecule type" value="Genomic_DNA"/>
</dbReference>
<dbReference type="PANTHER" id="PTHR33625">
    <property type="entry name" value="OS08G0179900 PROTEIN"/>
    <property type="match status" value="1"/>
</dbReference>
<gene>
    <name evidence="2" type="ORF">STAS_11331</name>
</gene>
<dbReference type="Proteomes" id="UP000325081">
    <property type="component" value="Unassembled WGS sequence"/>
</dbReference>
<feature type="compositionally biased region" description="Polar residues" evidence="1">
    <location>
        <begin position="62"/>
        <end position="85"/>
    </location>
</feature>
<reference evidence="3" key="1">
    <citation type="journal article" date="2019" name="Curr. Biol.">
        <title>Genome Sequence of Striga asiatica Provides Insight into the Evolution of Plant Parasitism.</title>
        <authorList>
            <person name="Yoshida S."/>
            <person name="Kim S."/>
            <person name="Wafula E.K."/>
            <person name="Tanskanen J."/>
            <person name="Kim Y.M."/>
            <person name="Honaas L."/>
            <person name="Yang Z."/>
            <person name="Spallek T."/>
            <person name="Conn C.E."/>
            <person name="Ichihashi Y."/>
            <person name="Cheong K."/>
            <person name="Cui S."/>
            <person name="Der J.P."/>
            <person name="Gundlach H."/>
            <person name="Jiao Y."/>
            <person name="Hori C."/>
            <person name="Ishida J.K."/>
            <person name="Kasahara H."/>
            <person name="Kiba T."/>
            <person name="Kim M.S."/>
            <person name="Koo N."/>
            <person name="Laohavisit A."/>
            <person name="Lee Y.H."/>
            <person name="Lumba S."/>
            <person name="McCourt P."/>
            <person name="Mortimer J.C."/>
            <person name="Mutuku J.M."/>
            <person name="Nomura T."/>
            <person name="Sasaki-Sekimoto Y."/>
            <person name="Seto Y."/>
            <person name="Wang Y."/>
            <person name="Wakatake T."/>
            <person name="Sakakibara H."/>
            <person name="Demura T."/>
            <person name="Yamaguchi S."/>
            <person name="Yoneyama K."/>
            <person name="Manabe R.I."/>
            <person name="Nelson D.C."/>
            <person name="Schulman A.H."/>
            <person name="Timko M.P."/>
            <person name="dePamphilis C.W."/>
            <person name="Choi D."/>
            <person name="Shirasu K."/>
        </authorList>
    </citation>
    <scope>NUCLEOTIDE SEQUENCE [LARGE SCALE GENOMIC DNA]</scope>
    <source>
        <strain evidence="3">cv. UVA1</strain>
    </source>
</reference>
<dbReference type="PANTHER" id="PTHR33625:SF3">
    <property type="entry name" value="OS04G0550700 PROTEIN"/>
    <property type="match status" value="1"/>
</dbReference>
<evidence type="ECO:0000313" key="2">
    <source>
        <dbReference type="EMBL" id="GER35081.1"/>
    </source>
</evidence>
<feature type="compositionally biased region" description="Gly residues" evidence="1">
    <location>
        <begin position="1"/>
        <end position="21"/>
    </location>
</feature>
<sequence>MRRSFGGGGSMGGGSGGGGGAMFRTARRIIRAGSGGGGGPPEPTSSSGSSTTTHAAADSRSGEQLSKNQSEPPLASLTLSSDGPKNGSPAFSTLINLLKPGAPVPDEWGSCGDDDVEWVCLDACNEHESVVSLDDDLVFGTVPSRDEVNYAISALQQACRPVSPAHIATEKFSIAVNEDNSSEGSEKIISSSSSEVDWIEPSLALGSSRMLRPYGLDRVYDAFHLLQTDEQGLNNNSIDKAADDDNNPVEDILSWFLVNTKVKIMQLIEKLMELANTFFGPSNEEKKGGESDPLQEKLKTSLFLSIIVLLIVVVTRAKSA</sequence>
<accession>A0A5A7PR46</accession>
<feature type="region of interest" description="Disordered" evidence="1">
    <location>
        <begin position="1"/>
        <end position="85"/>
    </location>
</feature>
<protein>
    <submittedName>
        <fullName evidence="2">Uncharacterized protein</fullName>
    </submittedName>
</protein>
<keyword evidence="3" id="KW-1185">Reference proteome</keyword>
<proteinExistence type="predicted"/>
<feature type="compositionally biased region" description="Low complexity" evidence="1">
    <location>
        <begin position="44"/>
        <end position="59"/>
    </location>
</feature>
<dbReference type="AlphaFoldDB" id="A0A5A7PR46"/>